<name>A0A0M0GFE0_SPOGL</name>
<gene>
    <name evidence="2" type="ORF">AF332_18725</name>
</gene>
<dbReference type="SUPFAM" id="SSF54637">
    <property type="entry name" value="Thioesterase/thiol ester dehydrase-isomerase"/>
    <property type="match status" value="1"/>
</dbReference>
<sequence>MKPGLQIGNQAIVYAVVSPEMFAQFEGEVIHPAYSTVTMIYHMEWASRLLIIPYLDKEEEGMGGAVSARHLSPSPEGASITVTATVSKLEGNSVYSTVTVHNGKILAGEGEVKQVILKKSRIAELLKRD</sequence>
<keyword evidence="3" id="KW-1185">Reference proteome</keyword>
<feature type="domain" description="Fluoroacetyl-CoA-specific thioesterase-like" evidence="1">
    <location>
        <begin position="17"/>
        <end position="119"/>
    </location>
</feature>
<evidence type="ECO:0000259" key="1">
    <source>
        <dbReference type="Pfam" id="PF22636"/>
    </source>
</evidence>
<dbReference type="STRING" id="1459.AF332_18725"/>
<dbReference type="PATRIC" id="fig|1459.3.peg.4123"/>
<organism evidence="2 3">
    <name type="scientific">Sporosarcina globispora</name>
    <name type="common">Bacillus globisporus</name>
    <dbReference type="NCBI Taxonomy" id="1459"/>
    <lineage>
        <taxon>Bacteria</taxon>
        <taxon>Bacillati</taxon>
        <taxon>Bacillota</taxon>
        <taxon>Bacilli</taxon>
        <taxon>Bacillales</taxon>
        <taxon>Caryophanaceae</taxon>
        <taxon>Sporosarcina</taxon>
    </lineage>
</organism>
<dbReference type="InterPro" id="IPR025540">
    <property type="entry name" value="FlK"/>
</dbReference>
<proteinExistence type="predicted"/>
<dbReference type="PANTHER" id="PTHR36934">
    <property type="entry name" value="BLR0278 PROTEIN"/>
    <property type="match status" value="1"/>
</dbReference>
<reference evidence="3" key="1">
    <citation type="submission" date="2015-07" db="EMBL/GenBank/DDBJ databases">
        <title>Fjat-10036 dsm4.</title>
        <authorList>
            <person name="Liu B."/>
            <person name="Wang J."/>
            <person name="Zhu Y."/>
            <person name="Liu G."/>
            <person name="Chen Q."/>
            <person name="Chen Z."/>
            <person name="Lan J."/>
            <person name="Che J."/>
            <person name="Ge C."/>
            <person name="Shi H."/>
            <person name="Pan Z."/>
            <person name="Liu X."/>
        </authorList>
    </citation>
    <scope>NUCLEOTIDE SEQUENCE [LARGE SCALE GENOMIC DNA]</scope>
    <source>
        <strain evidence="3">DSM 4</strain>
    </source>
</reference>
<dbReference type="Gene3D" id="3.10.129.10">
    <property type="entry name" value="Hotdog Thioesterase"/>
    <property type="match status" value="1"/>
</dbReference>
<dbReference type="OrthoDB" id="6902891at2"/>
<dbReference type="Proteomes" id="UP000037109">
    <property type="component" value="Unassembled WGS sequence"/>
</dbReference>
<evidence type="ECO:0000313" key="3">
    <source>
        <dbReference type="Proteomes" id="UP000037109"/>
    </source>
</evidence>
<dbReference type="PANTHER" id="PTHR36934:SF1">
    <property type="entry name" value="THIOESTERASE DOMAIN-CONTAINING PROTEIN"/>
    <property type="match status" value="1"/>
</dbReference>
<comment type="caution">
    <text evidence="2">The sequence shown here is derived from an EMBL/GenBank/DDBJ whole genome shotgun (WGS) entry which is preliminary data.</text>
</comment>
<dbReference type="InterPro" id="IPR054485">
    <property type="entry name" value="FlK-like_dom"/>
</dbReference>
<dbReference type="Pfam" id="PF22636">
    <property type="entry name" value="FlK"/>
    <property type="match status" value="1"/>
</dbReference>
<evidence type="ECO:0000313" key="2">
    <source>
        <dbReference type="EMBL" id="KON88640.1"/>
    </source>
</evidence>
<dbReference type="AlphaFoldDB" id="A0A0M0GFE0"/>
<dbReference type="RefSeq" id="WP_053436017.1">
    <property type="nucleotide sequence ID" value="NZ_LGUF01000007.1"/>
</dbReference>
<dbReference type="EMBL" id="LGUF01000007">
    <property type="protein sequence ID" value="KON88640.1"/>
    <property type="molecule type" value="Genomic_DNA"/>
</dbReference>
<dbReference type="InterPro" id="IPR029069">
    <property type="entry name" value="HotDog_dom_sf"/>
</dbReference>
<accession>A0A0M0GFE0</accession>
<protein>
    <submittedName>
        <fullName evidence="2">Thioesterase</fullName>
    </submittedName>
</protein>